<dbReference type="Proteomes" id="UP000515909">
    <property type="component" value="Chromosome"/>
</dbReference>
<name>A0A7G8TD73_9FIRM</name>
<evidence type="ECO:0000313" key="3">
    <source>
        <dbReference type="Proteomes" id="UP000515909"/>
    </source>
</evidence>
<dbReference type="KEGG" id="cfem:HCR03_04685"/>
<accession>A0A7G8TD73</accession>
<organism evidence="2 3">
    <name type="scientific">Caproicibacter fermentans</name>
    <dbReference type="NCBI Taxonomy" id="2576756"/>
    <lineage>
        <taxon>Bacteria</taxon>
        <taxon>Bacillati</taxon>
        <taxon>Bacillota</taxon>
        <taxon>Clostridia</taxon>
        <taxon>Eubacteriales</taxon>
        <taxon>Acutalibacteraceae</taxon>
        <taxon>Caproicibacter</taxon>
    </lineage>
</organism>
<protein>
    <submittedName>
        <fullName evidence="2">Uncharacterized protein</fullName>
    </submittedName>
</protein>
<gene>
    <name evidence="2" type="ORF">HCR03_04685</name>
</gene>
<sequence length="160" mass="17951">MRITGYKVSIGDQHIGSTPIEEQAIDAAKAYAVEKGATVSVIAFIDDGRTREINVHPDGTLDRLWEKSSTTIVPGCTYTNHNGGDYLCQSIPDDNSAVMERVKDKWTLVAHGIEKYEDGTIEWDYSTGGHWKKEPMMSQENTRAEEIEEEQEDESQQLTL</sequence>
<feature type="compositionally biased region" description="Acidic residues" evidence="1">
    <location>
        <begin position="146"/>
        <end position="160"/>
    </location>
</feature>
<dbReference type="RefSeq" id="WP_187036890.1">
    <property type="nucleotide sequence ID" value="NZ_CP060286.1"/>
</dbReference>
<reference evidence="2 3" key="1">
    <citation type="submission" date="2020-08" db="EMBL/GenBank/DDBJ databases">
        <title>The isolate Caproiciproducens sp. 7D4C2 produces n-caproate at mildly acidic conditions from hexoses: genome and rBOX comparison with related strains and chain-elongating bacteria.</title>
        <authorList>
            <person name="Esquivel-Elizondo S."/>
            <person name="Bagci C."/>
            <person name="Temovska M."/>
            <person name="Jeon B.S."/>
            <person name="Bessarab I."/>
            <person name="Williams R.B.H."/>
            <person name="Huson D.H."/>
            <person name="Angenent L.T."/>
        </authorList>
    </citation>
    <scope>NUCLEOTIDE SEQUENCE [LARGE SCALE GENOMIC DNA]</scope>
    <source>
        <strain evidence="2 3">7D4C2</strain>
    </source>
</reference>
<dbReference type="EMBL" id="CP060286">
    <property type="protein sequence ID" value="QNK41564.1"/>
    <property type="molecule type" value="Genomic_DNA"/>
</dbReference>
<evidence type="ECO:0000313" key="2">
    <source>
        <dbReference type="EMBL" id="QNK41564.1"/>
    </source>
</evidence>
<evidence type="ECO:0000256" key="1">
    <source>
        <dbReference type="SAM" id="MobiDB-lite"/>
    </source>
</evidence>
<proteinExistence type="predicted"/>
<feature type="region of interest" description="Disordered" evidence="1">
    <location>
        <begin position="130"/>
        <end position="160"/>
    </location>
</feature>
<dbReference type="AlphaFoldDB" id="A0A7G8TD73"/>